<protein>
    <submittedName>
        <fullName evidence="2">Portal protein</fullName>
    </submittedName>
</protein>
<evidence type="ECO:0000256" key="1">
    <source>
        <dbReference type="SAM" id="MobiDB-lite"/>
    </source>
</evidence>
<evidence type="ECO:0000313" key="3">
    <source>
        <dbReference type="Proteomes" id="UP000326870"/>
    </source>
</evidence>
<reference evidence="2 3" key="1">
    <citation type="submission" date="2019-07" db="EMBL/GenBank/DDBJ databases">
        <authorList>
            <person name="Divens A.M."/>
            <person name="Garlena R.A."/>
            <person name="Russell D.A."/>
            <person name="Pope W.H."/>
            <person name="Jacobs-Sera D."/>
            <person name="Hatfull G.F."/>
        </authorList>
    </citation>
    <scope>NUCLEOTIDE SEQUENCE [LARGE SCALE GENOMIC DNA]</scope>
</reference>
<dbReference type="Proteomes" id="UP000326870">
    <property type="component" value="Segment"/>
</dbReference>
<feature type="compositionally biased region" description="Acidic residues" evidence="1">
    <location>
        <begin position="492"/>
        <end position="506"/>
    </location>
</feature>
<dbReference type="Pfam" id="PF05133">
    <property type="entry name" value="SPP1_portal"/>
    <property type="match status" value="1"/>
</dbReference>
<feature type="compositionally biased region" description="Low complexity" evidence="1">
    <location>
        <begin position="482"/>
        <end position="491"/>
    </location>
</feature>
<accession>A0A5J6TT98</accession>
<dbReference type="GeneID" id="60324463"/>
<organism evidence="2 3">
    <name type="scientific">Mycobacterium phage Curiosium</name>
    <dbReference type="NCBI Taxonomy" id="2599859"/>
    <lineage>
        <taxon>Viruses</taxon>
        <taxon>Duplodnaviria</taxon>
        <taxon>Heunggongvirae</taxon>
        <taxon>Uroviricota</taxon>
        <taxon>Caudoviricetes</taxon>
        <taxon>Weiservirinae</taxon>
        <taxon>Anayavirus</taxon>
        <taxon>Anayavirus curiosium</taxon>
    </lineage>
</organism>
<dbReference type="EMBL" id="MN234226">
    <property type="protein sequence ID" value="QFG14055.1"/>
    <property type="molecule type" value="Genomic_DNA"/>
</dbReference>
<name>A0A5J6TT98_9CAUD</name>
<keyword evidence="3" id="KW-1185">Reference proteome</keyword>
<dbReference type="InterPro" id="IPR021145">
    <property type="entry name" value="Portal_protein_SPP1_Gp6-like"/>
</dbReference>
<gene>
    <name evidence="2" type="primary">10</name>
    <name evidence="2" type="ORF">PBI_CURIOSIUM_10</name>
</gene>
<dbReference type="KEGG" id="vg:60324463"/>
<proteinExistence type="predicted"/>
<dbReference type="RefSeq" id="YP_009952998.1">
    <property type="nucleotide sequence ID" value="NC_051618.1"/>
</dbReference>
<evidence type="ECO:0000313" key="2">
    <source>
        <dbReference type="EMBL" id="QFG14055.1"/>
    </source>
</evidence>
<feature type="region of interest" description="Disordered" evidence="1">
    <location>
        <begin position="482"/>
        <end position="523"/>
    </location>
</feature>
<sequence length="523" mass="57654">MRGGRVIPQPFDDIEDDGEAEMVWPEDALDREAVGKIVADMYALHLQERGLLDRIYEYVKGLRGKPTVPDGASDEVKELAALSIKNVLRMVRNSFAQSLSVVGYRTVTAQENHPAWRIWQANRMDARQAEVHRPAVQYGASYVVVTPGEDGTPEIRCRSPRQLLAVYVDPVLDAWPQYALETWVTNEDAKRHRRGVLYDERYMYELDLGELSVTSRGEAEVATKPVTLRKVDDVIPHGATDDGKPVCPAVRFVNDRDADDMIVGEIEPLIGLQKAINCVNFDRMIVCRFGANPQRVISGWTGSKDEVLKASALRVWTFDDPEVKAQAFPPASVEPYNAVLAEMMEHVVMEAQVSPSQVKVVNVSAEALAAAEHREQLKLANKRESFGESWEQVLRLCVEMDGSTDTAPDRAAEVIWRDTEARSFGAVVDGVVKLSQAGVPIEYLLPMVPGMTQQQIQAIKQAIRGGNTKTLVDALMALPQAQLPDAPPVDQVVDDNDDDLDEDADGDGGGVDNGGTRVSGRSQ</sequence>